<reference evidence="4" key="2">
    <citation type="submission" date="2025-08" db="UniProtKB">
        <authorList>
            <consortium name="RefSeq"/>
        </authorList>
    </citation>
    <scope>IDENTIFICATION</scope>
    <source>
        <tissue evidence="4">Blood</tissue>
    </source>
</reference>
<sequence>MEKVDVIERDLTLTVLLPEGHERTVTVHSSKPVMDVLVILCARYHLNPSDHVLELFSKNHNKLKFKPSSLIGSLEAELVALKPKRSDNRKPPNMPVATVRLLINYRKSHKAVVRVSPRVPLAELMPAVCDKCEMDPKITVLLRDSQSEEPLDLTKTLNDYGIRDLYAKAVSSSPTDSATLTNKDCKKDKLAMQEKVLGEKENSGLLGLFRRSRKSAEETATNTTPISTATSLVLKDQRANNTGCSSANSASSTASSEMTKKRRAPQPPSMLGSRSVSCELNSSQQSALPSTDNENQGVLSRASSSESSLRRNKRRAPPPPRTSPSLPDTSDKERSYTGSFLEDAEEDNSTEASFNQSSYFKSTCLSFPSSPLMAEVLAEFTHRMKTMEQNDVSFDWSVTHSPLAPPTLPPVSEYLDGDPVVPPGCELLRNGSQRDGLTTFTVVPRRRPQSMRQYEVLLTMENSETMEINGDTGENLEGGISESREIEKTEMGTKEIVMLERTDAESENLEETNKELGITEAFGELKLNMDTEKHLPEGRDKMEVQDERDWIEQYREIRMRFLSDDDHDGKEAKLKTSTKVFDEEMVDDVPPPQLSVCWEEEDTETQNLEETDSFGKEEVEEDKAANTFTIQNPNPSRYDPHHDPTYDASYTQDPYWDVNLSSNQQSSNSDTPFTSSSQSNPQTHQPNSVQSTLPHVSKSKLNPSFELSSPNSASLFGLAVSQRVQSLGNDIFPLIPSARRTSSPTPHPQSVGSPHTSSQKLYFQNLISQEFISKIPASPGSCSEALPTFTAPPSVIMTTQARRRAWSSFSRTKLKNLEPI</sequence>
<accession>A0A2D0S1S3</accession>
<evidence type="ECO:0000256" key="1">
    <source>
        <dbReference type="SAM" id="MobiDB-lite"/>
    </source>
</evidence>
<dbReference type="Proteomes" id="UP000221080">
    <property type="component" value="Chromosome 12"/>
</dbReference>
<feature type="compositionally biased region" description="Polar residues" evidence="1">
    <location>
        <begin position="681"/>
        <end position="704"/>
    </location>
</feature>
<evidence type="ECO:0000313" key="4">
    <source>
        <dbReference type="RefSeq" id="XP_017336155.1"/>
    </source>
</evidence>
<dbReference type="Gene3D" id="3.10.20.90">
    <property type="entry name" value="Phosphatidylinositol 3-kinase Catalytic Subunit, Chain A, domain 1"/>
    <property type="match status" value="2"/>
</dbReference>
<feature type="compositionally biased region" description="Low complexity" evidence="1">
    <location>
        <begin position="661"/>
        <end position="680"/>
    </location>
</feature>
<dbReference type="InterPro" id="IPR003116">
    <property type="entry name" value="RBD_dom"/>
</dbReference>
<dbReference type="RefSeq" id="XP_017336155.1">
    <property type="nucleotide sequence ID" value="XM_017480666.3"/>
</dbReference>
<dbReference type="CTD" id="100536063"/>
<dbReference type="GeneID" id="108272327"/>
<dbReference type="GO" id="GO:0003785">
    <property type="term" value="F:actin monomer binding"/>
    <property type="evidence" value="ECO:0007669"/>
    <property type="project" value="InterPro"/>
</dbReference>
<feature type="compositionally biased region" description="Polar residues" evidence="1">
    <location>
        <begin position="272"/>
        <end position="298"/>
    </location>
</feature>
<gene>
    <name evidence="4" type="primary">cobll1a</name>
</gene>
<feature type="compositionally biased region" description="Acidic residues" evidence="1">
    <location>
        <begin position="599"/>
        <end position="612"/>
    </location>
</feature>
<feature type="region of interest" description="Disordered" evidence="1">
    <location>
        <begin position="215"/>
        <end position="234"/>
    </location>
</feature>
<protein>
    <submittedName>
        <fullName evidence="4">Uncharacterized protein cobll1a isoform X1</fullName>
    </submittedName>
</protein>
<proteinExistence type="predicted"/>
<name>A0A2D0S1S3_ICTPU</name>
<dbReference type="GO" id="GO:0007165">
    <property type="term" value="P:signal transduction"/>
    <property type="evidence" value="ECO:0007669"/>
    <property type="project" value="InterPro"/>
</dbReference>
<feature type="compositionally biased region" description="Polar residues" evidence="1">
    <location>
        <begin position="626"/>
        <end position="635"/>
    </location>
</feature>
<feature type="compositionally biased region" description="Polar residues" evidence="1">
    <location>
        <begin position="739"/>
        <end position="757"/>
    </location>
</feature>
<dbReference type="PANTHER" id="PTHR21557:SF2">
    <property type="entry name" value="CORDON-BLEU PROTEIN-LIKE 1"/>
    <property type="match status" value="1"/>
</dbReference>
<feature type="domain" description="RBD" evidence="2">
    <location>
        <begin position="11"/>
        <end position="84"/>
    </location>
</feature>
<feature type="region of interest" description="Disordered" evidence="1">
    <location>
        <begin position="599"/>
        <end position="704"/>
    </location>
</feature>
<feature type="compositionally biased region" description="Low complexity" evidence="1">
    <location>
        <begin position="219"/>
        <end position="231"/>
    </location>
</feature>
<feature type="compositionally biased region" description="Low complexity" evidence="1">
    <location>
        <begin position="245"/>
        <end position="256"/>
    </location>
</feature>
<dbReference type="PROSITE" id="PS50898">
    <property type="entry name" value="RBD"/>
    <property type="match status" value="1"/>
</dbReference>
<dbReference type="AlphaFoldDB" id="A0A2D0S1S3"/>
<dbReference type="InterPro" id="IPR019025">
    <property type="entry name" value="Cordon-bleu_ubiquitin_domain"/>
</dbReference>
<dbReference type="PANTHER" id="PTHR21557">
    <property type="entry name" value="CORDON-BLEU"/>
    <property type="match status" value="1"/>
</dbReference>
<dbReference type="OrthoDB" id="8882621at2759"/>
<organism evidence="3 4">
    <name type="scientific">Ictalurus punctatus</name>
    <name type="common">Channel catfish</name>
    <name type="synonym">Silurus punctatus</name>
    <dbReference type="NCBI Taxonomy" id="7998"/>
    <lineage>
        <taxon>Eukaryota</taxon>
        <taxon>Metazoa</taxon>
        <taxon>Chordata</taxon>
        <taxon>Craniata</taxon>
        <taxon>Vertebrata</taxon>
        <taxon>Euteleostomi</taxon>
        <taxon>Actinopterygii</taxon>
        <taxon>Neopterygii</taxon>
        <taxon>Teleostei</taxon>
        <taxon>Ostariophysi</taxon>
        <taxon>Siluriformes</taxon>
        <taxon>Ictaluridae</taxon>
        <taxon>Ictalurus</taxon>
    </lineage>
</organism>
<feature type="region of interest" description="Disordered" evidence="1">
    <location>
        <begin position="735"/>
        <end position="757"/>
    </location>
</feature>
<evidence type="ECO:0000259" key="2">
    <source>
        <dbReference type="PROSITE" id="PS50898"/>
    </source>
</evidence>
<reference evidence="3" key="1">
    <citation type="journal article" date="2016" name="Nat. Commun.">
        <title>The channel catfish genome sequence provides insights into the evolution of scale formation in teleosts.</title>
        <authorList>
            <person name="Liu Z."/>
            <person name="Liu S."/>
            <person name="Yao J."/>
            <person name="Bao L."/>
            <person name="Zhang J."/>
            <person name="Li Y."/>
            <person name="Jiang C."/>
            <person name="Sun L."/>
            <person name="Wang R."/>
            <person name="Zhang Y."/>
            <person name="Zhou T."/>
            <person name="Zeng Q."/>
            <person name="Fu Q."/>
            <person name="Gao S."/>
            <person name="Li N."/>
            <person name="Koren S."/>
            <person name="Jiang Y."/>
            <person name="Zimin A."/>
            <person name="Xu P."/>
            <person name="Phillippy A.M."/>
            <person name="Geng X."/>
            <person name="Song L."/>
            <person name="Sun F."/>
            <person name="Li C."/>
            <person name="Wang X."/>
            <person name="Chen A."/>
            <person name="Jin Y."/>
            <person name="Yuan Z."/>
            <person name="Yang Y."/>
            <person name="Tan S."/>
            <person name="Peatman E."/>
            <person name="Lu J."/>
            <person name="Qin Z."/>
            <person name="Dunham R."/>
            <person name="Li Z."/>
            <person name="Sonstegard T."/>
            <person name="Feng J."/>
            <person name="Danzmann R.G."/>
            <person name="Schroeder S."/>
            <person name="Scheffler B."/>
            <person name="Duke M.V."/>
            <person name="Ballard L."/>
            <person name="Kucuktas H."/>
            <person name="Kaltenboeck L."/>
            <person name="Liu H."/>
            <person name="Armbruster J."/>
            <person name="Xie Y."/>
            <person name="Kirby M.L."/>
            <person name="Tian Y."/>
            <person name="Flanagan M.E."/>
            <person name="Mu W."/>
            <person name="Waldbieser G.C."/>
        </authorList>
    </citation>
    <scope>NUCLEOTIDE SEQUENCE [LARGE SCALE GENOMIC DNA]</scope>
    <source>
        <strain evidence="3">SDA103</strain>
    </source>
</reference>
<feature type="region of interest" description="Disordered" evidence="1">
    <location>
        <begin position="239"/>
        <end position="336"/>
    </location>
</feature>
<keyword evidence="3" id="KW-1185">Reference proteome</keyword>
<evidence type="ECO:0000313" key="3">
    <source>
        <dbReference type="Proteomes" id="UP000221080"/>
    </source>
</evidence>
<dbReference type="Pfam" id="PF09469">
    <property type="entry name" value="Cobl"/>
    <property type="match status" value="1"/>
</dbReference>
<dbReference type="KEGG" id="ipu:108272327"/>
<dbReference type="InterPro" id="IPR039895">
    <property type="entry name" value="COBL-like"/>
</dbReference>